<name>A0A0K2UIM0_LEPSM</name>
<proteinExistence type="predicted"/>
<organism evidence="1">
    <name type="scientific">Lepeophtheirus salmonis</name>
    <name type="common">Salmon louse</name>
    <name type="synonym">Caligus salmonis</name>
    <dbReference type="NCBI Taxonomy" id="72036"/>
    <lineage>
        <taxon>Eukaryota</taxon>
        <taxon>Metazoa</taxon>
        <taxon>Ecdysozoa</taxon>
        <taxon>Arthropoda</taxon>
        <taxon>Crustacea</taxon>
        <taxon>Multicrustacea</taxon>
        <taxon>Hexanauplia</taxon>
        <taxon>Copepoda</taxon>
        <taxon>Siphonostomatoida</taxon>
        <taxon>Caligidae</taxon>
        <taxon>Lepeophtheirus</taxon>
    </lineage>
</organism>
<sequence>GPGIFSDIRRVSRCSGTWRSDKFNLTPAQQFICTPRVRGCILAYWKGFLVLKHGVPVQFKLPCGPVLHLYNLRAAVYIAILGGFLDAQENGSGET</sequence>
<feature type="non-terminal residue" evidence="1">
    <location>
        <position position="1"/>
    </location>
</feature>
<reference evidence="1" key="1">
    <citation type="submission" date="2014-05" db="EMBL/GenBank/DDBJ databases">
        <authorList>
            <person name="Chronopoulou M."/>
        </authorList>
    </citation>
    <scope>NUCLEOTIDE SEQUENCE</scope>
    <source>
        <tissue evidence="1">Whole organism</tissue>
    </source>
</reference>
<protein>
    <submittedName>
        <fullName evidence="1">Uncharacterized protein</fullName>
    </submittedName>
</protein>
<evidence type="ECO:0000313" key="1">
    <source>
        <dbReference type="EMBL" id="CDW37875.1"/>
    </source>
</evidence>
<dbReference type="EMBL" id="HACA01020514">
    <property type="protein sequence ID" value="CDW37875.1"/>
    <property type="molecule type" value="Transcribed_RNA"/>
</dbReference>
<dbReference type="AlphaFoldDB" id="A0A0K2UIM0"/>
<accession>A0A0K2UIM0</accession>